<feature type="signal peptide" evidence="1">
    <location>
        <begin position="1"/>
        <end position="31"/>
    </location>
</feature>
<gene>
    <name evidence="3" type="ORF">SK069_10140</name>
</gene>
<feature type="chain" id="PRO_5046040356" evidence="1">
    <location>
        <begin position="32"/>
        <end position="356"/>
    </location>
</feature>
<dbReference type="Gene3D" id="2.60.40.10">
    <property type="entry name" value="Immunoglobulins"/>
    <property type="match status" value="1"/>
</dbReference>
<dbReference type="InterPro" id="IPR011635">
    <property type="entry name" value="CARDB"/>
</dbReference>
<evidence type="ECO:0000313" key="4">
    <source>
        <dbReference type="Proteomes" id="UP001277761"/>
    </source>
</evidence>
<evidence type="ECO:0000313" key="3">
    <source>
        <dbReference type="EMBL" id="MDX8151952.1"/>
    </source>
</evidence>
<dbReference type="RefSeq" id="WP_319954107.1">
    <property type="nucleotide sequence ID" value="NZ_JAXAVX010000004.1"/>
</dbReference>
<keyword evidence="1" id="KW-0732">Signal</keyword>
<organism evidence="3 4">
    <name type="scientific">Patulibacter brassicae</name>
    <dbReference type="NCBI Taxonomy" id="1705717"/>
    <lineage>
        <taxon>Bacteria</taxon>
        <taxon>Bacillati</taxon>
        <taxon>Actinomycetota</taxon>
        <taxon>Thermoleophilia</taxon>
        <taxon>Solirubrobacterales</taxon>
        <taxon>Patulibacteraceae</taxon>
        <taxon>Patulibacter</taxon>
    </lineage>
</organism>
<proteinExistence type="predicted"/>
<evidence type="ECO:0000259" key="2">
    <source>
        <dbReference type="Pfam" id="PF07705"/>
    </source>
</evidence>
<comment type="caution">
    <text evidence="3">The sequence shown here is derived from an EMBL/GenBank/DDBJ whole genome shotgun (WGS) entry which is preliminary data.</text>
</comment>
<keyword evidence="4" id="KW-1185">Reference proteome</keyword>
<evidence type="ECO:0000256" key="1">
    <source>
        <dbReference type="SAM" id="SignalP"/>
    </source>
</evidence>
<reference evidence="3 4" key="1">
    <citation type="submission" date="2023-11" db="EMBL/GenBank/DDBJ databases">
        <authorList>
            <person name="Xu M."/>
            <person name="Jiang T."/>
        </authorList>
    </citation>
    <scope>NUCLEOTIDE SEQUENCE [LARGE SCALE GENOMIC DNA]</scope>
    <source>
        <strain evidence="3 4">SD</strain>
    </source>
</reference>
<protein>
    <submittedName>
        <fullName evidence="3">CARDB domain-containing protein</fullName>
    </submittedName>
</protein>
<sequence length="356" mass="37020">MGRRQRDARRAATTIGGLVLLGALVPAAAQAAGAIDVRLDEARLSVGSARDIAGMPPTTPQTPDAQATGVLAGGLIADDGKSFLVPQAGVRLPAVGWRWGTADVRFSFAALGPLSGEIDAAKGTMTMRGRFDGTARITGLAAGEKAAPVTCSWSGLDFDFGPGPVSVPTFGVAEPIVYPGTLDNRSGAVVLAAGRATELPPFVATSASGGSRSDVEVCSTLSSDLKLPALLGMQLRGVVSAPGTIPYRPKGTPRLRLRFSAVKAVPRGRTARVTVRVTNTGSAEARNVKLAATAPGTVAVTNPRKTIKRLRAKRSATVTFRVRTTDEGSRRPLVRVTSRAEGVDPRTRGVRLRLTR</sequence>
<name>A0ABU4VKS9_9ACTN</name>
<dbReference type="Proteomes" id="UP001277761">
    <property type="component" value="Unassembled WGS sequence"/>
</dbReference>
<accession>A0ABU4VKS9</accession>
<dbReference type="EMBL" id="JAXAVX010000004">
    <property type="protein sequence ID" value="MDX8151952.1"/>
    <property type="molecule type" value="Genomic_DNA"/>
</dbReference>
<dbReference type="InterPro" id="IPR013783">
    <property type="entry name" value="Ig-like_fold"/>
</dbReference>
<feature type="domain" description="CARDB" evidence="2">
    <location>
        <begin position="260"/>
        <end position="331"/>
    </location>
</feature>
<dbReference type="Pfam" id="PF07705">
    <property type="entry name" value="CARDB"/>
    <property type="match status" value="1"/>
</dbReference>